<accession>A0A538U098</accession>
<dbReference type="EMBL" id="VBPA01000312">
    <property type="protein sequence ID" value="TMQ69302.1"/>
    <property type="molecule type" value="Genomic_DNA"/>
</dbReference>
<proteinExistence type="inferred from homology"/>
<dbReference type="CDD" id="cd00616">
    <property type="entry name" value="AHBA_syn"/>
    <property type="match status" value="1"/>
</dbReference>
<comment type="similarity">
    <text evidence="3">Belongs to the DegT/DnrJ/EryC1 family.</text>
</comment>
<dbReference type="Gene3D" id="3.90.1150.10">
    <property type="entry name" value="Aspartate Aminotransferase, domain 1"/>
    <property type="match status" value="1"/>
</dbReference>
<dbReference type="GO" id="GO:0008483">
    <property type="term" value="F:transaminase activity"/>
    <property type="evidence" value="ECO:0007669"/>
    <property type="project" value="UniProtKB-KW"/>
</dbReference>
<keyword evidence="2 3" id="KW-0663">Pyridoxal phosphate</keyword>
<dbReference type="Pfam" id="PF01041">
    <property type="entry name" value="DegT_DnrJ_EryC1"/>
    <property type="match status" value="1"/>
</dbReference>
<organism evidence="4 5">
    <name type="scientific">Eiseniibacteriota bacterium</name>
    <dbReference type="NCBI Taxonomy" id="2212470"/>
    <lineage>
        <taxon>Bacteria</taxon>
        <taxon>Candidatus Eiseniibacteriota</taxon>
    </lineage>
</organism>
<dbReference type="AlphaFoldDB" id="A0A538U098"/>
<evidence type="ECO:0000256" key="3">
    <source>
        <dbReference type="RuleBase" id="RU004508"/>
    </source>
</evidence>
<evidence type="ECO:0000313" key="4">
    <source>
        <dbReference type="EMBL" id="TMQ69302.1"/>
    </source>
</evidence>
<dbReference type="Gene3D" id="3.40.640.10">
    <property type="entry name" value="Type I PLP-dependent aspartate aminotransferase-like (Major domain)"/>
    <property type="match status" value="1"/>
</dbReference>
<evidence type="ECO:0000256" key="1">
    <source>
        <dbReference type="PIRSR" id="PIRSR000390-1"/>
    </source>
</evidence>
<dbReference type="Proteomes" id="UP000319836">
    <property type="component" value="Unassembled WGS sequence"/>
</dbReference>
<dbReference type="InterPro" id="IPR015424">
    <property type="entry name" value="PyrdxlP-dep_Trfase"/>
</dbReference>
<name>A0A538U098_UNCEI</name>
<keyword evidence="4" id="KW-0808">Transferase</keyword>
<dbReference type="InterPro" id="IPR000653">
    <property type="entry name" value="DegT/StrS_aminotransferase"/>
</dbReference>
<dbReference type="InterPro" id="IPR015421">
    <property type="entry name" value="PyrdxlP-dep_Trfase_major"/>
</dbReference>
<protein>
    <submittedName>
        <fullName evidence="4">DegT/DnrJ/EryC1/StrS family aminotransferase</fullName>
    </submittedName>
</protein>
<dbReference type="PIRSF" id="PIRSF000390">
    <property type="entry name" value="PLP_StrS"/>
    <property type="match status" value="1"/>
</dbReference>
<sequence>MSERVPYFRPPITEEDVEAVAAAVRSGWLTSGPQVKRFEEEFAAAVGARHTLAVNSCTAALHLAVEALHLRPGQIVIVPTMTFAATAEVVRYQGAVPLLVDCDPVTAHLDLEDAAKKLDHLRAGRLPAALPREGDVVGLMPVHVGGLMMNVAKVKEFAARHHLWTVEDSAHSFPAAWRCSSTAAWQRCGEDTSSIGCFSFYANKTITTGEGGMAVTDDDELGGRMRLMALHGLSHDAWGRYAGGPWDYRIVAPGFKYNLTDVAAALGLRQLGRAHALRDQREALALRYREALADLDAIELPPTDRDRVHAWHLFPIRLRLDRLRADRNQVLQELKEEGVGCSVHWRPLHLHPYYEQEFGWRREHLPAASALWERLISLPMFPGMRDDEFEHVVRTLRTVCARHAA</sequence>
<evidence type="ECO:0000256" key="2">
    <source>
        <dbReference type="PIRSR" id="PIRSR000390-2"/>
    </source>
</evidence>
<dbReference type="GO" id="GO:0000271">
    <property type="term" value="P:polysaccharide biosynthetic process"/>
    <property type="evidence" value="ECO:0007669"/>
    <property type="project" value="TreeGrafter"/>
</dbReference>
<dbReference type="PANTHER" id="PTHR30244:SF34">
    <property type="entry name" value="DTDP-4-AMINO-4,6-DIDEOXYGALACTOSE TRANSAMINASE"/>
    <property type="match status" value="1"/>
</dbReference>
<feature type="modified residue" description="N6-(pyridoxal phosphate)lysine" evidence="2">
    <location>
        <position position="204"/>
    </location>
</feature>
<gene>
    <name evidence="4" type="ORF">E6K80_12110</name>
</gene>
<dbReference type="InterPro" id="IPR015422">
    <property type="entry name" value="PyrdxlP-dep_Trfase_small"/>
</dbReference>
<feature type="active site" description="Proton acceptor" evidence="1">
    <location>
        <position position="204"/>
    </location>
</feature>
<dbReference type="GO" id="GO:0030170">
    <property type="term" value="F:pyridoxal phosphate binding"/>
    <property type="evidence" value="ECO:0007669"/>
    <property type="project" value="TreeGrafter"/>
</dbReference>
<keyword evidence="4" id="KW-0032">Aminotransferase</keyword>
<dbReference type="SUPFAM" id="SSF53383">
    <property type="entry name" value="PLP-dependent transferases"/>
    <property type="match status" value="1"/>
</dbReference>
<comment type="caution">
    <text evidence="4">The sequence shown here is derived from an EMBL/GenBank/DDBJ whole genome shotgun (WGS) entry which is preliminary data.</text>
</comment>
<reference evidence="4 5" key="1">
    <citation type="journal article" date="2019" name="Nat. Microbiol.">
        <title>Mediterranean grassland soil C-N compound turnover is dependent on rainfall and depth, and is mediated by genomically divergent microorganisms.</title>
        <authorList>
            <person name="Diamond S."/>
            <person name="Andeer P.F."/>
            <person name="Li Z."/>
            <person name="Crits-Christoph A."/>
            <person name="Burstein D."/>
            <person name="Anantharaman K."/>
            <person name="Lane K.R."/>
            <person name="Thomas B.C."/>
            <person name="Pan C."/>
            <person name="Northen T.R."/>
            <person name="Banfield J.F."/>
        </authorList>
    </citation>
    <scope>NUCLEOTIDE SEQUENCE [LARGE SCALE GENOMIC DNA]</scope>
    <source>
        <strain evidence="4">WS_10</strain>
    </source>
</reference>
<dbReference type="PANTHER" id="PTHR30244">
    <property type="entry name" value="TRANSAMINASE"/>
    <property type="match status" value="1"/>
</dbReference>
<evidence type="ECO:0000313" key="5">
    <source>
        <dbReference type="Proteomes" id="UP000319836"/>
    </source>
</evidence>